<dbReference type="GeneID" id="40090823"/>
<organism evidence="1 2">
    <name type="scientific">Mycobacterium phage ChrisnMich</name>
    <dbReference type="NCBI Taxonomy" id="1034130"/>
    <lineage>
        <taxon>Viruses</taxon>
        <taxon>Duplodnaviria</taxon>
        <taxon>Heunggongvirae</taxon>
        <taxon>Uroviricota</taxon>
        <taxon>Caudoviricetes</taxon>
        <taxon>Bclasvirinae</taxon>
        <taxon>Coopervirus</taxon>
        <taxon>Coopervirus chrisnmich</taxon>
    </lineage>
</organism>
<dbReference type="RefSeq" id="YP_009614412.1">
    <property type="nucleotide sequence ID" value="NC_042034.1"/>
</dbReference>
<accession>G1BLE6</accession>
<dbReference type="OrthoDB" id="27695at10239"/>
<dbReference type="EMBL" id="JF704094">
    <property type="protein sequence ID" value="AEJ94667.1"/>
    <property type="molecule type" value="Genomic_DNA"/>
</dbReference>
<evidence type="ECO:0000313" key="1">
    <source>
        <dbReference type="EMBL" id="AEJ94667.1"/>
    </source>
</evidence>
<dbReference type="KEGG" id="vg:40090823"/>
<proteinExistence type="predicted"/>
<evidence type="ECO:0000313" key="2">
    <source>
        <dbReference type="Proteomes" id="UP000221672"/>
    </source>
</evidence>
<reference evidence="1 2" key="1">
    <citation type="journal article" date="2012" name="J. Virol.">
        <title>Complete Genome Sequences of 138 Mycobacteriophages.</title>
        <authorList>
            <consortium name="the Science Education Alliance Phage Hunters Advancing Genomics and Evolutionary Science Program"/>
            <consortium name="the KwaZulu-Natal Research Institute for Tuberculosis and HIV Mycobacterial Genetics Course Students"/>
            <consortium name="the Phage Hunters Integrating Research and Education Program"/>
            <person name="Hatfull G.F."/>
        </authorList>
    </citation>
    <scope>NUCLEOTIDE SEQUENCE [LARGE SCALE GENOMIC DNA]</scope>
    <source>
        <strain evidence="2">ChrisnMich</strain>
    </source>
</reference>
<name>G1BLE6_9CAUD</name>
<gene>
    <name evidence="1" type="primary">89</name>
    <name evidence="1" type="ORF">CHRISNMICH_89</name>
</gene>
<sequence>MDPDAALAEALDLARSDLSEYGDEVHRLAEVFLGLHEFLSKGGFLPAAWNAGRN</sequence>
<keyword evidence="2" id="KW-1185">Reference proteome</keyword>
<protein>
    <submittedName>
        <fullName evidence="1">Uncharacterized protein</fullName>
    </submittedName>
</protein>
<dbReference type="Proteomes" id="UP000221672">
    <property type="component" value="Segment"/>
</dbReference>